<accession>A0A1W6L9Q1</accession>
<gene>
    <name evidence="4" type="ORF">A4W93_14020</name>
</gene>
<dbReference type="KEGG" id="rgu:A4W93_14020"/>
<proteinExistence type="inferred from homology"/>
<dbReference type="Pfam" id="PF00437">
    <property type="entry name" value="T2SSE"/>
    <property type="match status" value="1"/>
</dbReference>
<organism evidence="4 5">
    <name type="scientific">Piscinibacter gummiphilus</name>
    <dbReference type="NCBI Taxonomy" id="946333"/>
    <lineage>
        <taxon>Bacteria</taxon>
        <taxon>Pseudomonadati</taxon>
        <taxon>Pseudomonadota</taxon>
        <taxon>Betaproteobacteria</taxon>
        <taxon>Burkholderiales</taxon>
        <taxon>Sphaerotilaceae</taxon>
        <taxon>Piscinibacter</taxon>
    </lineage>
</organism>
<evidence type="ECO:0000313" key="4">
    <source>
        <dbReference type="EMBL" id="ARN20924.1"/>
    </source>
</evidence>
<dbReference type="Proteomes" id="UP000193427">
    <property type="component" value="Chromosome"/>
</dbReference>
<protein>
    <submittedName>
        <fullName evidence="4">Uncharacterized protein</fullName>
    </submittedName>
</protein>
<evidence type="ECO:0000256" key="3">
    <source>
        <dbReference type="ARBA" id="ARBA00022840"/>
    </source>
</evidence>
<dbReference type="RefSeq" id="WP_085751201.1">
    <property type="nucleotide sequence ID" value="NZ_BSPR01000007.1"/>
</dbReference>
<sequence length="582" mass="64407">MKWFDRAVPVLGTRPGELDQVSSEAPLHRRSEFVATEPLRLAEVIDKYADVPPYQRLLTGGDDPVYRLPPEQQERLIATDIGGKRVHVICAAMPEAQLQQLQWQVRALKGDLRAKGYQIVQELVATPEVMRIVMRNVGLSTQSRGRGEPLRLFNHWIELAARADATDLHVDVSGNVAQVRVRVDGRLEVLPDGHCGKYPRGEAVDALAAGYNNTRQGNNVSQYTEDKFVSCMIALNLPGLSGQLRYQNFKGRAGPKAVIRILRSGEENAITFEKAGYARSQLRLLREAARSGKGIVLIAGVTSSGKSTSLKCLIETLPNLQAKSIYTVEDPIEYEIAGAHQIEVLRDLADDELTTSRYADAMRALMRGDPDGVMMGEIRDRLTALFALQIAETGHLAMGTVHAHLISTIIPRLTNDQIGLSRQALTGPNILNLLVYQALVPRLCAHCAETTPVAASRDADVRDIVDVLAQRFRVPTHRLRWEHPGGCAHCNGRGTKGKTIVAEMLRPDRTWLRRVRDNDDDAAVMHYRAASDGDFLSPDMTGKTVFEHALWKALQGEIDARNCEEFDAFSRFELPPKKGGAT</sequence>
<dbReference type="PANTHER" id="PTHR30258:SF3">
    <property type="entry name" value="SLL1921 PROTEIN"/>
    <property type="match status" value="1"/>
</dbReference>
<keyword evidence="2" id="KW-0547">Nucleotide-binding</keyword>
<dbReference type="InterPro" id="IPR027417">
    <property type="entry name" value="P-loop_NTPase"/>
</dbReference>
<dbReference type="GO" id="GO:0005524">
    <property type="term" value="F:ATP binding"/>
    <property type="evidence" value="ECO:0007669"/>
    <property type="project" value="UniProtKB-KW"/>
</dbReference>
<dbReference type="GO" id="GO:0016887">
    <property type="term" value="F:ATP hydrolysis activity"/>
    <property type="evidence" value="ECO:0007669"/>
    <property type="project" value="TreeGrafter"/>
</dbReference>
<evidence type="ECO:0000256" key="2">
    <source>
        <dbReference type="ARBA" id="ARBA00022741"/>
    </source>
</evidence>
<dbReference type="Gene3D" id="3.40.50.300">
    <property type="entry name" value="P-loop containing nucleotide triphosphate hydrolases"/>
    <property type="match status" value="1"/>
</dbReference>
<dbReference type="PROSITE" id="PS00662">
    <property type="entry name" value="T2SP_E"/>
    <property type="match status" value="1"/>
</dbReference>
<dbReference type="EMBL" id="CP015118">
    <property type="protein sequence ID" value="ARN20924.1"/>
    <property type="molecule type" value="Genomic_DNA"/>
</dbReference>
<dbReference type="GO" id="GO:0005886">
    <property type="term" value="C:plasma membrane"/>
    <property type="evidence" value="ECO:0007669"/>
    <property type="project" value="TreeGrafter"/>
</dbReference>
<dbReference type="Gene3D" id="3.30.450.90">
    <property type="match status" value="1"/>
</dbReference>
<comment type="similarity">
    <text evidence="1">Belongs to the GSP E family.</text>
</comment>
<dbReference type="STRING" id="946333.A4W93_14020"/>
<keyword evidence="5" id="KW-1185">Reference proteome</keyword>
<dbReference type="PANTHER" id="PTHR30258">
    <property type="entry name" value="TYPE II SECRETION SYSTEM PROTEIN GSPE-RELATED"/>
    <property type="match status" value="1"/>
</dbReference>
<reference evidence="4 5" key="1">
    <citation type="submission" date="2016-04" db="EMBL/GenBank/DDBJ databases">
        <title>Complete genome sequence of natural rubber-degrading, novel Gram-negative bacterium, Rhizobacter gummiphilus strain NS21.</title>
        <authorList>
            <person name="Tabata M."/>
            <person name="Kasai D."/>
            <person name="Fukuda M."/>
        </authorList>
    </citation>
    <scope>NUCLEOTIDE SEQUENCE [LARGE SCALE GENOMIC DNA]</scope>
    <source>
        <strain evidence="4 5">NS21</strain>
    </source>
</reference>
<evidence type="ECO:0000313" key="5">
    <source>
        <dbReference type="Proteomes" id="UP000193427"/>
    </source>
</evidence>
<keyword evidence="3" id="KW-0067">ATP-binding</keyword>
<dbReference type="AlphaFoldDB" id="A0A1W6L9Q1"/>
<evidence type="ECO:0000256" key="1">
    <source>
        <dbReference type="ARBA" id="ARBA00006611"/>
    </source>
</evidence>
<dbReference type="SUPFAM" id="SSF52540">
    <property type="entry name" value="P-loop containing nucleoside triphosphate hydrolases"/>
    <property type="match status" value="1"/>
</dbReference>
<dbReference type="OrthoDB" id="5790493at2"/>
<name>A0A1W6L9Q1_9BURK</name>
<dbReference type="InterPro" id="IPR001482">
    <property type="entry name" value="T2SS/T4SS_dom"/>
</dbReference>